<keyword evidence="1" id="KW-0472">Membrane</keyword>
<name>A0ABD5PCL6_9EURY</name>
<comment type="caution">
    <text evidence="2">The sequence shown here is derived from an EMBL/GenBank/DDBJ whole genome shotgun (WGS) entry which is preliminary data.</text>
</comment>
<reference evidence="2 3" key="1">
    <citation type="journal article" date="2019" name="Int. J. Syst. Evol. Microbiol.">
        <title>The Global Catalogue of Microorganisms (GCM) 10K type strain sequencing project: providing services to taxonomists for standard genome sequencing and annotation.</title>
        <authorList>
            <consortium name="The Broad Institute Genomics Platform"/>
            <consortium name="The Broad Institute Genome Sequencing Center for Infectious Disease"/>
            <person name="Wu L."/>
            <person name="Ma J."/>
        </authorList>
    </citation>
    <scope>NUCLEOTIDE SEQUENCE [LARGE SCALE GENOMIC DNA]</scope>
    <source>
        <strain evidence="2 3">CGMCC 1.12553</strain>
    </source>
</reference>
<dbReference type="InterPro" id="IPR058278">
    <property type="entry name" value="DUF7972"/>
</dbReference>
<feature type="transmembrane region" description="Helical" evidence="1">
    <location>
        <begin position="258"/>
        <end position="279"/>
    </location>
</feature>
<protein>
    <recommendedName>
        <fullName evidence="4">DUF4239 domain-containing protein</fullName>
    </recommendedName>
</protein>
<accession>A0ABD5PCL6</accession>
<feature type="transmembrane region" description="Helical" evidence="1">
    <location>
        <begin position="291"/>
        <end position="315"/>
    </location>
</feature>
<dbReference type="Pfam" id="PF25927">
    <property type="entry name" value="DUF7972"/>
    <property type="match status" value="1"/>
</dbReference>
<gene>
    <name evidence="2" type="ORF">ACFO0N_10935</name>
</gene>
<keyword evidence="1" id="KW-0812">Transmembrane</keyword>
<evidence type="ECO:0000313" key="3">
    <source>
        <dbReference type="Proteomes" id="UP001595921"/>
    </source>
</evidence>
<evidence type="ECO:0008006" key="4">
    <source>
        <dbReference type="Google" id="ProtNLM"/>
    </source>
</evidence>
<sequence length="337" mass="37492">MSSEDISTADTMRERTDESRIKLWILLQASRIYMSLALAVVLFVVFVLAGTFMDPPFAVLVRGSDTIETAFSSMLGAVITAVTLVVSVSQLVISQENGPLGDQHQRMSDAMDFRSFTEEIIGQEPPADPSHFLRVFVDESERRAKALQRLVEETDDEEFKREVDTLVDSLHGNGEAVRDQLEGSTFGTFEVVFAALNYNYSSKIYHVERMRHEYEDTVDDGMSAAMSDLRTALSMFGPAREHVKTLYFQWSLMDLSQVILYAAVPALIVAGAMLGFVGPNSFQGSLLGVNTILWVFAAAFTVTAFPFLAFIVYIVRIATVAKRTLAIDPLILRDSQR</sequence>
<keyword evidence="1" id="KW-1133">Transmembrane helix</keyword>
<keyword evidence="3" id="KW-1185">Reference proteome</keyword>
<organism evidence="2 3">
    <name type="scientific">Halobium salinum</name>
    <dbReference type="NCBI Taxonomy" id="1364940"/>
    <lineage>
        <taxon>Archaea</taxon>
        <taxon>Methanobacteriati</taxon>
        <taxon>Methanobacteriota</taxon>
        <taxon>Stenosarchaea group</taxon>
        <taxon>Halobacteria</taxon>
        <taxon>Halobacteriales</taxon>
        <taxon>Haloferacaceae</taxon>
        <taxon>Halobium</taxon>
    </lineage>
</organism>
<evidence type="ECO:0000256" key="1">
    <source>
        <dbReference type="SAM" id="Phobius"/>
    </source>
</evidence>
<dbReference type="EMBL" id="JBHSDS010000006">
    <property type="protein sequence ID" value="MFC4358454.1"/>
    <property type="molecule type" value="Genomic_DNA"/>
</dbReference>
<proteinExistence type="predicted"/>
<dbReference type="RefSeq" id="WP_267623816.1">
    <property type="nucleotide sequence ID" value="NZ_JAODIW010000008.1"/>
</dbReference>
<evidence type="ECO:0000313" key="2">
    <source>
        <dbReference type="EMBL" id="MFC4358454.1"/>
    </source>
</evidence>
<dbReference type="AlphaFoldDB" id="A0ABD5PCL6"/>
<dbReference type="Proteomes" id="UP001595921">
    <property type="component" value="Unassembled WGS sequence"/>
</dbReference>
<feature type="transmembrane region" description="Helical" evidence="1">
    <location>
        <begin position="73"/>
        <end position="93"/>
    </location>
</feature>
<feature type="transmembrane region" description="Helical" evidence="1">
    <location>
        <begin position="32"/>
        <end position="53"/>
    </location>
</feature>